<evidence type="ECO:0000313" key="2">
    <source>
        <dbReference type="Proteomes" id="UP000450000"/>
    </source>
</evidence>
<comment type="caution">
    <text evidence="1">The sequence shown here is derived from an EMBL/GenBank/DDBJ whole genome shotgun (WGS) entry which is preliminary data.</text>
</comment>
<reference evidence="1 2" key="1">
    <citation type="submission" date="2019-09" db="EMBL/GenBank/DDBJ databases">
        <title>Genome Sequences of Streptomyces kaniharaensis ATCC 21070.</title>
        <authorList>
            <person name="Zhu W."/>
            <person name="De Crecy-Lagard V."/>
            <person name="Richards N.G."/>
        </authorList>
    </citation>
    <scope>NUCLEOTIDE SEQUENCE [LARGE SCALE GENOMIC DNA]</scope>
    <source>
        <strain evidence="1 2">SF-557</strain>
    </source>
</reference>
<dbReference type="OrthoDB" id="3417006at2"/>
<dbReference type="Proteomes" id="UP000450000">
    <property type="component" value="Unassembled WGS sequence"/>
</dbReference>
<proteinExistence type="predicted"/>
<evidence type="ECO:0000313" key="1">
    <source>
        <dbReference type="EMBL" id="MQS16833.1"/>
    </source>
</evidence>
<sequence length="554" mass="56530">MAATPLREGVHIRGRDSSLTLEGSRALPALWGLLAARLGADPQAAERPEASDPKIGAALATLTDRLREHDLLVEHPDGVELPPWLGAVAGRPSEAAEAIRAAHPVVRAADPGGTLARAVDRALTEAGAVPSFAADDSLPAGRALLTTGSPETAVAVAADAGGGFVTAPAHPVRARSDAEEIAARLAAAPDTAAPDTATPDASAALTALLAGAAAQRLLRAVAGLPDPAAPDRDPRLLAGRPAILVARARPLRADHHPWAAGPPLPGHPATAPAPEDLAEALRRIAALGDQRLGVLDEPLPGSLPQVPAALVSCRTPAGPLLAGAARTDLARLDAACRSAELHLGAGPFTSGAGATPVVGATPEQARGLALRRAALALPVGGASPIDTSWRDHPQVRHWWTTLTERLDVKASLTVNQLDADEPVFRVDLQAPGLAVSTVEATPADAVAFAALAAVAQVTAHQHGLSADVHTTPSGAAAPLATAGVRPAAWEDEGWTNRWLTGIADREPALQHALHRLTGLHTTPWQSARPEPHPVAAALAGCGFTVLATARGETR</sequence>
<organism evidence="1 2">
    <name type="scientific">Streptomyces kaniharaensis</name>
    <dbReference type="NCBI Taxonomy" id="212423"/>
    <lineage>
        <taxon>Bacteria</taxon>
        <taxon>Bacillati</taxon>
        <taxon>Actinomycetota</taxon>
        <taxon>Actinomycetes</taxon>
        <taxon>Kitasatosporales</taxon>
        <taxon>Streptomycetaceae</taxon>
        <taxon>Streptomyces</taxon>
    </lineage>
</organism>
<keyword evidence="2" id="KW-1185">Reference proteome</keyword>
<dbReference type="EMBL" id="WBOF01000003">
    <property type="protein sequence ID" value="MQS16833.1"/>
    <property type="molecule type" value="Genomic_DNA"/>
</dbReference>
<protein>
    <recommendedName>
        <fullName evidence="3">YcaO domain-containing protein</fullName>
    </recommendedName>
</protein>
<gene>
    <name evidence="1" type="ORF">F7Q99_32760</name>
</gene>
<evidence type="ECO:0008006" key="3">
    <source>
        <dbReference type="Google" id="ProtNLM"/>
    </source>
</evidence>
<accession>A0A6N7L4N0</accession>
<dbReference type="AlphaFoldDB" id="A0A6N7L4N0"/>
<dbReference type="RefSeq" id="WP_153468427.1">
    <property type="nucleotide sequence ID" value="NZ_WBOF01000003.1"/>
</dbReference>
<name>A0A6N7L4N0_9ACTN</name>